<keyword evidence="2" id="KW-1185">Reference proteome</keyword>
<sequence length="201" mass="23063">MNFTFNEYADMYMICDFCRGNVAGQEYRVRFPNRRHPSKNVFQRLDERLREIGWFTPRNANVGRPRQSRTVQLEEQVLATMQEDPSTSTRQLASTLNIPSIAELVKNAFNRTAAIEKAVNGFQTTGIFPFSPDLFSEEELICLPKVNNRRDETFNPSERHQTPSPIPAPPEELGRSGPSGVGSKKRKILHQHQKALRPHRN</sequence>
<proteinExistence type="predicted"/>
<dbReference type="EMBL" id="CM043015">
    <property type="protein sequence ID" value="KAI4470532.1"/>
    <property type="molecule type" value="Genomic_DNA"/>
</dbReference>
<name>A0ACB9TUU1_HOLOL</name>
<comment type="caution">
    <text evidence="1">The sequence shown here is derived from an EMBL/GenBank/DDBJ whole genome shotgun (WGS) entry which is preliminary data.</text>
</comment>
<dbReference type="Proteomes" id="UP001056778">
    <property type="component" value="Chromosome 1"/>
</dbReference>
<organism evidence="1 2">
    <name type="scientific">Holotrichia oblita</name>
    <name type="common">Chafer beetle</name>
    <dbReference type="NCBI Taxonomy" id="644536"/>
    <lineage>
        <taxon>Eukaryota</taxon>
        <taxon>Metazoa</taxon>
        <taxon>Ecdysozoa</taxon>
        <taxon>Arthropoda</taxon>
        <taxon>Hexapoda</taxon>
        <taxon>Insecta</taxon>
        <taxon>Pterygota</taxon>
        <taxon>Neoptera</taxon>
        <taxon>Endopterygota</taxon>
        <taxon>Coleoptera</taxon>
        <taxon>Polyphaga</taxon>
        <taxon>Scarabaeiformia</taxon>
        <taxon>Scarabaeidae</taxon>
        <taxon>Melolonthinae</taxon>
        <taxon>Holotrichia</taxon>
    </lineage>
</organism>
<gene>
    <name evidence="1" type="ORF">MML48_1g18649</name>
</gene>
<evidence type="ECO:0000313" key="2">
    <source>
        <dbReference type="Proteomes" id="UP001056778"/>
    </source>
</evidence>
<accession>A0ACB9TUU1</accession>
<reference evidence="1" key="1">
    <citation type="submission" date="2022-04" db="EMBL/GenBank/DDBJ databases">
        <title>Chromosome-scale genome assembly of Holotrichia oblita Faldermann.</title>
        <authorList>
            <person name="Rongchong L."/>
        </authorList>
    </citation>
    <scope>NUCLEOTIDE SEQUENCE</scope>
    <source>
        <strain evidence="1">81SQS9</strain>
    </source>
</reference>
<evidence type="ECO:0000313" key="1">
    <source>
        <dbReference type="EMBL" id="KAI4470532.1"/>
    </source>
</evidence>
<protein>
    <submittedName>
        <fullName evidence="1">Transposable element tc3 transposase-like protein</fullName>
    </submittedName>
</protein>